<accession>A0ABV6S0R5</accession>
<evidence type="ECO:0000259" key="6">
    <source>
        <dbReference type="Pfam" id="PF04024"/>
    </source>
</evidence>
<feature type="transmembrane region" description="Helical" evidence="5">
    <location>
        <begin position="95"/>
        <end position="116"/>
    </location>
</feature>
<keyword evidence="5" id="KW-0812">Transmembrane</keyword>
<keyword evidence="2 8" id="KW-0418">Kinase</keyword>
<feature type="transmembrane region" description="Helical" evidence="5">
    <location>
        <begin position="53"/>
        <end position="74"/>
    </location>
</feature>
<evidence type="ECO:0000313" key="9">
    <source>
        <dbReference type="Proteomes" id="UP001589896"/>
    </source>
</evidence>
<dbReference type="PANTHER" id="PTHR24421:SF61">
    <property type="entry name" value="OXYGEN SENSOR HISTIDINE KINASE NREB"/>
    <property type="match status" value="1"/>
</dbReference>
<keyword evidence="5" id="KW-1133">Transmembrane helix</keyword>
<evidence type="ECO:0000256" key="2">
    <source>
        <dbReference type="ARBA" id="ARBA00022777"/>
    </source>
</evidence>
<keyword evidence="1" id="KW-0808">Transferase</keyword>
<keyword evidence="9" id="KW-1185">Reference proteome</keyword>
<keyword evidence="3" id="KW-0902">Two-component regulatory system</keyword>
<dbReference type="Pfam" id="PF04024">
    <property type="entry name" value="PspC"/>
    <property type="match status" value="1"/>
</dbReference>
<reference evidence="8 9" key="1">
    <citation type="submission" date="2024-09" db="EMBL/GenBank/DDBJ databases">
        <authorList>
            <person name="Sun Q."/>
            <person name="Mori K."/>
        </authorList>
    </citation>
    <scope>NUCLEOTIDE SEQUENCE [LARGE SCALE GENOMIC DNA]</scope>
    <source>
        <strain evidence="8 9">KCTC 23076</strain>
    </source>
</reference>
<feature type="domain" description="Histidine kinase/HSP90-like ATPase" evidence="7">
    <location>
        <begin position="297"/>
        <end position="363"/>
    </location>
</feature>
<dbReference type="InterPro" id="IPR007168">
    <property type="entry name" value="Phageshock_PspC_N"/>
</dbReference>
<dbReference type="SUPFAM" id="SSF55874">
    <property type="entry name" value="ATPase domain of HSP90 chaperone/DNA topoisomerase II/histidine kinase"/>
    <property type="match status" value="1"/>
</dbReference>
<dbReference type="EMBL" id="JBHLTG010000019">
    <property type="protein sequence ID" value="MFC0682820.1"/>
    <property type="molecule type" value="Genomic_DNA"/>
</dbReference>
<evidence type="ECO:0000256" key="5">
    <source>
        <dbReference type="SAM" id="Phobius"/>
    </source>
</evidence>
<feature type="transmembrane region" description="Helical" evidence="5">
    <location>
        <begin position="154"/>
        <end position="173"/>
    </location>
</feature>
<dbReference type="InterPro" id="IPR036890">
    <property type="entry name" value="HATPase_C_sf"/>
</dbReference>
<feature type="domain" description="Phage shock protein PspC N-terminal" evidence="6">
    <location>
        <begin position="23"/>
        <end position="76"/>
    </location>
</feature>
<dbReference type="Gene3D" id="3.30.565.10">
    <property type="entry name" value="Histidine kinase-like ATPase, C-terminal domain"/>
    <property type="match status" value="1"/>
</dbReference>
<dbReference type="InterPro" id="IPR003594">
    <property type="entry name" value="HATPase_dom"/>
</dbReference>
<proteinExistence type="predicted"/>
<gene>
    <name evidence="8" type="ORF">ACFFGH_33730</name>
</gene>
<feature type="region of interest" description="Disordered" evidence="4">
    <location>
        <begin position="1"/>
        <end position="24"/>
    </location>
</feature>
<dbReference type="InterPro" id="IPR050482">
    <property type="entry name" value="Sensor_HK_TwoCompSys"/>
</dbReference>
<protein>
    <submittedName>
        <fullName evidence="8">Sensor histidine kinase</fullName>
    </submittedName>
</protein>
<evidence type="ECO:0000256" key="4">
    <source>
        <dbReference type="SAM" id="MobiDB-lite"/>
    </source>
</evidence>
<dbReference type="Proteomes" id="UP001589896">
    <property type="component" value="Unassembled WGS sequence"/>
</dbReference>
<dbReference type="PANTHER" id="PTHR24421">
    <property type="entry name" value="NITRATE/NITRITE SENSOR PROTEIN NARX-RELATED"/>
    <property type="match status" value="1"/>
</dbReference>
<sequence>MTTPPPGAQRAEAQPPASARPPLRRPRRMLLGGVSVALARHVGMPLPLARAGFLVLTVFGGAGALLYLWLWALVPLEDRSAEREDERPVRRAAPVAAVSVVLGAVAGLIAVAWSFADGGASLTPGILECTLLSSAAVAWTFLLDTQDAARRAGYLRTVRTGAAVVLVATGVGLLISDPWVGVAVLAVVMIVLGAVVLLLPRIAGLWTDLITERSARVREEQRAEIAAHLHDSVLQTLALIQNRADAQSEIARLARAQERELRDWLFAGTDPFAGDLATELRRLAGALELEHPVRIDLVVAGAAGELPAEATAALLGAAREAMLNAARHAGGDVSVYLESTPTGVDVFVRDRGAGFDQAAVPAGRLGIRESIHGRMARAGGVATVTSGDTGTEVHLHLDTGGRS</sequence>
<evidence type="ECO:0000313" key="8">
    <source>
        <dbReference type="EMBL" id="MFC0682820.1"/>
    </source>
</evidence>
<comment type="caution">
    <text evidence="8">The sequence shown here is derived from an EMBL/GenBank/DDBJ whole genome shotgun (WGS) entry which is preliminary data.</text>
</comment>
<dbReference type="Pfam" id="PF13581">
    <property type="entry name" value="HATPase_c_2"/>
    <property type="match status" value="1"/>
</dbReference>
<evidence type="ECO:0000256" key="1">
    <source>
        <dbReference type="ARBA" id="ARBA00022679"/>
    </source>
</evidence>
<name>A0ABV6S0R5_9GAMM</name>
<feature type="transmembrane region" description="Helical" evidence="5">
    <location>
        <begin position="122"/>
        <end position="142"/>
    </location>
</feature>
<keyword evidence="5" id="KW-0472">Membrane</keyword>
<evidence type="ECO:0000259" key="7">
    <source>
        <dbReference type="Pfam" id="PF13581"/>
    </source>
</evidence>
<evidence type="ECO:0000256" key="3">
    <source>
        <dbReference type="ARBA" id="ARBA00023012"/>
    </source>
</evidence>
<dbReference type="GO" id="GO:0016301">
    <property type="term" value="F:kinase activity"/>
    <property type="evidence" value="ECO:0007669"/>
    <property type="project" value="UniProtKB-KW"/>
</dbReference>
<dbReference type="RefSeq" id="WP_386677205.1">
    <property type="nucleotide sequence ID" value="NZ_JBHLTG010000019.1"/>
</dbReference>
<organism evidence="8 9">
    <name type="scientific">Lysobacter korlensis</name>
    <dbReference type="NCBI Taxonomy" id="553636"/>
    <lineage>
        <taxon>Bacteria</taxon>
        <taxon>Pseudomonadati</taxon>
        <taxon>Pseudomonadota</taxon>
        <taxon>Gammaproteobacteria</taxon>
        <taxon>Lysobacterales</taxon>
        <taxon>Lysobacteraceae</taxon>
        <taxon>Lysobacter</taxon>
    </lineage>
</organism>
<feature type="transmembrane region" description="Helical" evidence="5">
    <location>
        <begin position="179"/>
        <end position="199"/>
    </location>
</feature>